<keyword evidence="1" id="KW-0732">Signal</keyword>
<protein>
    <submittedName>
        <fullName evidence="2">Arylsulfotransferase (ASST)</fullName>
    </submittedName>
</protein>
<keyword evidence="3" id="KW-1185">Reference proteome</keyword>
<dbReference type="OrthoDB" id="264813at2"/>
<evidence type="ECO:0000313" key="3">
    <source>
        <dbReference type="Proteomes" id="UP000317648"/>
    </source>
</evidence>
<proteinExistence type="predicted"/>
<organism evidence="2 3">
    <name type="scientific">Lignipirellula cremea</name>
    <dbReference type="NCBI Taxonomy" id="2528010"/>
    <lineage>
        <taxon>Bacteria</taxon>
        <taxon>Pseudomonadati</taxon>
        <taxon>Planctomycetota</taxon>
        <taxon>Planctomycetia</taxon>
        <taxon>Pirellulales</taxon>
        <taxon>Pirellulaceae</taxon>
        <taxon>Lignipirellula</taxon>
    </lineage>
</organism>
<evidence type="ECO:0000313" key="2">
    <source>
        <dbReference type="EMBL" id="QDU92424.1"/>
    </source>
</evidence>
<feature type="chain" id="PRO_5022077411" evidence="1">
    <location>
        <begin position="28"/>
        <end position="496"/>
    </location>
</feature>
<evidence type="ECO:0000256" key="1">
    <source>
        <dbReference type="SAM" id="SignalP"/>
    </source>
</evidence>
<accession>A0A518DKQ9</accession>
<dbReference type="Proteomes" id="UP000317648">
    <property type="component" value="Chromosome"/>
</dbReference>
<dbReference type="InterPro" id="IPR053143">
    <property type="entry name" value="Arylsulfate_ST"/>
</dbReference>
<dbReference type="RefSeq" id="WP_145048360.1">
    <property type="nucleotide sequence ID" value="NZ_CP036433.1"/>
</dbReference>
<reference evidence="2 3" key="1">
    <citation type="submission" date="2019-02" db="EMBL/GenBank/DDBJ databases">
        <title>Deep-cultivation of Planctomycetes and their phenomic and genomic characterization uncovers novel biology.</title>
        <authorList>
            <person name="Wiegand S."/>
            <person name="Jogler M."/>
            <person name="Boedeker C."/>
            <person name="Pinto D."/>
            <person name="Vollmers J."/>
            <person name="Rivas-Marin E."/>
            <person name="Kohn T."/>
            <person name="Peeters S.H."/>
            <person name="Heuer A."/>
            <person name="Rast P."/>
            <person name="Oberbeckmann S."/>
            <person name="Bunk B."/>
            <person name="Jeske O."/>
            <person name="Meyerdierks A."/>
            <person name="Storesund J.E."/>
            <person name="Kallscheuer N."/>
            <person name="Luecker S."/>
            <person name="Lage O.M."/>
            <person name="Pohl T."/>
            <person name="Merkel B.J."/>
            <person name="Hornburger P."/>
            <person name="Mueller R.-W."/>
            <person name="Bruemmer F."/>
            <person name="Labrenz M."/>
            <person name="Spormann A.M."/>
            <person name="Op den Camp H."/>
            <person name="Overmann J."/>
            <person name="Amann R."/>
            <person name="Jetten M.S.M."/>
            <person name="Mascher T."/>
            <person name="Medema M.H."/>
            <person name="Devos D.P."/>
            <person name="Kaster A.-K."/>
            <person name="Ovreas L."/>
            <person name="Rohde M."/>
            <person name="Galperin M.Y."/>
            <person name="Jogler C."/>
        </authorList>
    </citation>
    <scope>NUCLEOTIDE SEQUENCE [LARGE SCALE GENOMIC DNA]</scope>
    <source>
        <strain evidence="2 3">Pla85_3_4</strain>
    </source>
</reference>
<dbReference type="AlphaFoldDB" id="A0A518DKQ9"/>
<dbReference type="PANTHER" id="PTHR35340:SF5">
    <property type="entry name" value="ASST-DOMAIN-CONTAINING PROTEIN"/>
    <property type="match status" value="1"/>
</dbReference>
<feature type="signal peptide" evidence="1">
    <location>
        <begin position="1"/>
        <end position="27"/>
    </location>
</feature>
<dbReference type="GO" id="GO:0004062">
    <property type="term" value="F:aryl sulfotransferase activity"/>
    <property type="evidence" value="ECO:0007669"/>
    <property type="project" value="InterPro"/>
</dbReference>
<keyword evidence="2" id="KW-0808">Transferase</keyword>
<dbReference type="InterPro" id="IPR010262">
    <property type="entry name" value="Arylsulfotransferase_bact"/>
</dbReference>
<dbReference type="EMBL" id="CP036433">
    <property type="protein sequence ID" value="QDU92424.1"/>
    <property type="molecule type" value="Genomic_DNA"/>
</dbReference>
<name>A0A518DKQ9_9BACT</name>
<gene>
    <name evidence="2" type="ORF">Pla8534_01720</name>
</gene>
<dbReference type="PANTHER" id="PTHR35340">
    <property type="entry name" value="PQQ ENZYME REPEAT PROTEIN-RELATED"/>
    <property type="match status" value="1"/>
</dbReference>
<dbReference type="KEGG" id="lcre:Pla8534_01720"/>
<sequence length="496" mass="55237" precursor="true">MPATLSRFVLRAWLFLSLCASTLPALAQQTVGLFFNDGAYPGYNLFSPNRGTGTYLVDNDGNLIKQWIDPDGYSPGASTYLTERGTLLKSCFVDVGYFPPQGAGAGRGGMIREYAWDPDSNGKAVVIWQYLYNTENVLQHHDFKRLPNGNILITAWEKNVDYPGNWEHLIEVKPNYSNWDNSSLPAHGVGGTIVWEWHLLDHLIPEGEDSKDYPSKWDPENGAPRINAVQYDPKLNQILISSNNEIWIIKKFTTIDLYLYKLYQKLFTRIFGNFFGEVLLSQLFSEPGDLLYRWGDPATYLGADTSHPQTSFFQHGVGWIDRFTEFGYKIPKGKGVGNILFLNNQFPAGSSVQEFTPPLRRNGSYTQPAYGEPFEPSGLVWQYNTVIEGGLPPAPFLGSAQRLPNGNTLIGAGPSGACIEVTNDRTIVWKYIVPVANLSPTTPGPKSFDDLVLGLTDPVSPQTNMPFRIKRYAPTYRGFSGKDLSPQGELIGALPE</sequence>
<dbReference type="Pfam" id="PF05935">
    <property type="entry name" value="Arylsulfotrans"/>
    <property type="match status" value="1"/>
</dbReference>